<dbReference type="InterPro" id="IPR043504">
    <property type="entry name" value="Peptidase_S1_PA_chymotrypsin"/>
</dbReference>
<accession>X1T599</accession>
<sequence>VLTARHCVRNFAVTCEFFLGSEFAVAAKGRVVAVSRNRDLAAVLIPASEFAGRFPSAVPVADMPPEIGAKIHTIGCPRGAKPTALAGQVLGYPSPRDMTFSPAPVSGRSGSAIFDAEGDEIVGILTKRRWTGGMPVHGLAESTTAIDGFFGTSRASAVEATEEATEEAWWWPGKLMIRGRRGGGCGPGGCGPDGCPGQDGMPGGGIGDIAPSPDWEGPGLPDDEIEVPDPTFDPVPPVVDPPAAPIADPPNTDVADLQEQIDALQEQIAALASIPGTQGPQGPPGPPGAPAEPVDVDAIVAAIVAQLQPDPNQQAIPAYYRITPRN</sequence>
<dbReference type="Gene3D" id="2.40.10.10">
    <property type="entry name" value="Trypsin-like serine proteases"/>
    <property type="match status" value="2"/>
</dbReference>
<feature type="region of interest" description="Disordered" evidence="1">
    <location>
        <begin position="274"/>
        <end position="293"/>
    </location>
</feature>
<dbReference type="EMBL" id="BARW01008673">
    <property type="protein sequence ID" value="GAI86546.1"/>
    <property type="molecule type" value="Genomic_DNA"/>
</dbReference>
<evidence type="ECO:0000256" key="1">
    <source>
        <dbReference type="SAM" id="MobiDB-lite"/>
    </source>
</evidence>
<gene>
    <name evidence="2" type="ORF">S12H4_17695</name>
</gene>
<feature type="compositionally biased region" description="Pro residues" evidence="1">
    <location>
        <begin position="281"/>
        <end position="290"/>
    </location>
</feature>
<evidence type="ECO:0000313" key="2">
    <source>
        <dbReference type="EMBL" id="GAI86546.1"/>
    </source>
</evidence>
<dbReference type="SUPFAM" id="SSF50494">
    <property type="entry name" value="Trypsin-like serine proteases"/>
    <property type="match status" value="1"/>
</dbReference>
<dbReference type="AlphaFoldDB" id="X1T599"/>
<proteinExistence type="predicted"/>
<organism evidence="2">
    <name type="scientific">marine sediment metagenome</name>
    <dbReference type="NCBI Taxonomy" id="412755"/>
    <lineage>
        <taxon>unclassified sequences</taxon>
        <taxon>metagenomes</taxon>
        <taxon>ecological metagenomes</taxon>
    </lineage>
</organism>
<dbReference type="InterPro" id="IPR009003">
    <property type="entry name" value="Peptidase_S1_PA"/>
</dbReference>
<protein>
    <recommendedName>
        <fullName evidence="3">Serine protease</fullName>
    </recommendedName>
</protein>
<feature type="non-terminal residue" evidence="2">
    <location>
        <position position="1"/>
    </location>
</feature>
<name>X1T599_9ZZZZ</name>
<reference evidence="2" key="1">
    <citation type="journal article" date="2014" name="Front. Microbiol.">
        <title>High frequency of phylogenetically diverse reductive dehalogenase-homologous genes in deep subseafloor sedimentary metagenomes.</title>
        <authorList>
            <person name="Kawai M."/>
            <person name="Futagami T."/>
            <person name="Toyoda A."/>
            <person name="Takaki Y."/>
            <person name="Nishi S."/>
            <person name="Hori S."/>
            <person name="Arai W."/>
            <person name="Tsubouchi T."/>
            <person name="Morono Y."/>
            <person name="Uchiyama I."/>
            <person name="Ito T."/>
            <person name="Fujiyama A."/>
            <person name="Inagaki F."/>
            <person name="Takami H."/>
        </authorList>
    </citation>
    <scope>NUCLEOTIDE SEQUENCE</scope>
    <source>
        <strain evidence="2">Expedition CK06-06</strain>
    </source>
</reference>
<evidence type="ECO:0008006" key="3">
    <source>
        <dbReference type="Google" id="ProtNLM"/>
    </source>
</evidence>
<comment type="caution">
    <text evidence="2">The sequence shown here is derived from an EMBL/GenBank/DDBJ whole genome shotgun (WGS) entry which is preliminary data.</text>
</comment>
<dbReference type="Pfam" id="PF13365">
    <property type="entry name" value="Trypsin_2"/>
    <property type="match status" value="1"/>
</dbReference>